<keyword evidence="2" id="KW-1185">Reference proteome</keyword>
<evidence type="ECO:0000313" key="2">
    <source>
        <dbReference type="Proteomes" id="UP000204385"/>
    </source>
</evidence>
<dbReference type="EMBL" id="KM078034">
    <property type="protein sequence ID" value="AIS93165.1"/>
    <property type="molecule type" value="Genomic_DNA"/>
</dbReference>
<protein>
    <submittedName>
        <fullName evidence="1">Uncharacterized protein</fullName>
    </submittedName>
</protein>
<dbReference type="KEGG" id="vg:22921852"/>
<dbReference type="GeneID" id="22921852"/>
<evidence type="ECO:0000313" key="1">
    <source>
        <dbReference type="EMBL" id="AIS93165.1"/>
    </source>
</evidence>
<accession>A0A097DCX2</accession>
<sequence length="210" mass="23995">MQPHEISEFEAESSSWERSERAYRQDFSFRNLRTYPRWESNQRTPSLEFPCYHYNTTTGPPVHRTLLRQGDGKDLPYLVNTLFDLNITEIHNQAILDDKISRLTQYLTTKVGSLPTIPEDSPLLDQIALSLDLQALKADLKEIKATQSAQKLAFSQLQEAVQLFIARENDPKPIEAATAQVAEQLRKQLIEVKTVLEETKKIARSLSPDG</sequence>
<dbReference type="OrthoDB" id="22306at10239"/>
<proteinExistence type="predicted"/>
<name>A0A097DCX2_9VIRU</name>
<dbReference type="RefSeq" id="YP_009116629.1">
    <property type="nucleotide sequence ID" value="NC_026238.1"/>
</dbReference>
<reference evidence="1 2" key="1">
    <citation type="journal article" date="2015" name="Virus Genes">
        <title>A variant of Rubus yellow net virus with altered genomic organization.</title>
        <authorList>
            <person name="Diaz-Lara A."/>
            <person name="Mosier N.J."/>
            <person name="Keller K.E."/>
            <person name="Martin R.R."/>
        </authorList>
    </citation>
    <scope>NUCLEOTIDE SEQUENCE [LARGE SCALE GENOMIC DNA]</scope>
    <source>
        <strain evidence="1 2">Baumforth's Seedling A</strain>
    </source>
</reference>
<organism evidence="1 2">
    <name type="scientific">Rubus yellow net virus</name>
    <dbReference type="NCBI Taxonomy" id="198310"/>
    <lineage>
        <taxon>Viruses</taxon>
        <taxon>Riboviria</taxon>
        <taxon>Pararnavirae</taxon>
        <taxon>Artverviricota</taxon>
        <taxon>Revtraviricetes</taxon>
        <taxon>Ortervirales</taxon>
        <taxon>Caulimoviridae</taxon>
        <taxon>Badnavirus</taxon>
        <taxon>Badnavirus reterubi</taxon>
    </lineage>
</organism>
<dbReference type="Proteomes" id="UP000204385">
    <property type="component" value="Segment"/>
</dbReference>